<reference evidence="2 3" key="1">
    <citation type="submission" date="2020-08" db="EMBL/GenBank/DDBJ databases">
        <title>Sequencing the genomes of 1000 actinobacteria strains.</title>
        <authorList>
            <person name="Klenk H.-P."/>
        </authorList>
    </citation>
    <scope>NUCLEOTIDE SEQUENCE [LARGE SCALE GENOMIC DNA]</scope>
    <source>
        <strain evidence="2 3">DSM 11053</strain>
    </source>
</reference>
<comment type="caution">
    <text evidence="2">The sequence shown here is derived from an EMBL/GenBank/DDBJ whole genome shotgun (WGS) entry which is preliminary data.</text>
</comment>
<sequence>MRRTSRWMAAAAVVVATAGLTTACNQPISTGDSPSAGASSTLAPLTVPITIAGGQVQPNGEKISASLGQQVVLVVTSDEADEIHAHTGGDGYELEVPANQPTTGSFTPTQPGSFEIESHHLGKVIVVLNVR</sequence>
<protein>
    <recommendedName>
        <fullName evidence="4">EfeO-type cupredoxin-like domain-containing protein</fullName>
    </recommendedName>
</protein>
<dbReference type="EMBL" id="JACHZG010000001">
    <property type="protein sequence ID" value="MBB3327685.1"/>
    <property type="molecule type" value="Genomic_DNA"/>
</dbReference>
<keyword evidence="1" id="KW-0732">Signal</keyword>
<evidence type="ECO:0000313" key="2">
    <source>
        <dbReference type="EMBL" id="MBB3327685.1"/>
    </source>
</evidence>
<proteinExistence type="predicted"/>
<dbReference type="Gene3D" id="2.60.40.420">
    <property type="entry name" value="Cupredoxins - blue copper proteins"/>
    <property type="match status" value="1"/>
</dbReference>
<dbReference type="InterPro" id="IPR008972">
    <property type="entry name" value="Cupredoxin"/>
</dbReference>
<keyword evidence="3" id="KW-1185">Reference proteome</keyword>
<feature type="signal peptide" evidence="1">
    <location>
        <begin position="1"/>
        <end position="23"/>
    </location>
</feature>
<dbReference type="RefSeq" id="WP_183339064.1">
    <property type="nucleotide sequence ID" value="NZ_JACHZG010000001.1"/>
</dbReference>
<dbReference type="AlphaFoldDB" id="A0A7W5JWU2"/>
<organism evidence="2 3">
    <name type="scientific">Microlunatus antarcticus</name>
    <dbReference type="NCBI Taxonomy" id="53388"/>
    <lineage>
        <taxon>Bacteria</taxon>
        <taxon>Bacillati</taxon>
        <taxon>Actinomycetota</taxon>
        <taxon>Actinomycetes</taxon>
        <taxon>Propionibacteriales</taxon>
        <taxon>Propionibacteriaceae</taxon>
        <taxon>Microlunatus</taxon>
    </lineage>
</organism>
<dbReference type="Proteomes" id="UP000565572">
    <property type="component" value="Unassembled WGS sequence"/>
</dbReference>
<evidence type="ECO:0008006" key="4">
    <source>
        <dbReference type="Google" id="ProtNLM"/>
    </source>
</evidence>
<feature type="chain" id="PRO_5039364336" description="EfeO-type cupredoxin-like domain-containing protein" evidence="1">
    <location>
        <begin position="24"/>
        <end position="131"/>
    </location>
</feature>
<name>A0A7W5JWU2_9ACTN</name>
<accession>A0A7W5JWU2</accession>
<dbReference type="PROSITE" id="PS51257">
    <property type="entry name" value="PROKAR_LIPOPROTEIN"/>
    <property type="match status" value="1"/>
</dbReference>
<evidence type="ECO:0000256" key="1">
    <source>
        <dbReference type="SAM" id="SignalP"/>
    </source>
</evidence>
<evidence type="ECO:0000313" key="3">
    <source>
        <dbReference type="Proteomes" id="UP000565572"/>
    </source>
</evidence>
<dbReference type="SUPFAM" id="SSF49503">
    <property type="entry name" value="Cupredoxins"/>
    <property type="match status" value="1"/>
</dbReference>
<gene>
    <name evidence="2" type="ORF">FHX39_002629</name>
</gene>